<organism evidence="3 4">
    <name type="scientific">Aspergillus pseudoustus</name>
    <dbReference type="NCBI Taxonomy" id="1810923"/>
    <lineage>
        <taxon>Eukaryota</taxon>
        <taxon>Fungi</taxon>
        <taxon>Dikarya</taxon>
        <taxon>Ascomycota</taxon>
        <taxon>Pezizomycotina</taxon>
        <taxon>Eurotiomycetes</taxon>
        <taxon>Eurotiomycetidae</taxon>
        <taxon>Eurotiales</taxon>
        <taxon>Aspergillaceae</taxon>
        <taxon>Aspergillus</taxon>
        <taxon>Aspergillus subgen. Nidulantes</taxon>
    </lineage>
</organism>
<evidence type="ECO:0000259" key="2">
    <source>
        <dbReference type="Pfam" id="PF13086"/>
    </source>
</evidence>
<dbReference type="SUPFAM" id="SSF52540">
    <property type="entry name" value="P-loop containing nucleoside triphosphate hydrolases"/>
    <property type="match status" value="1"/>
</dbReference>
<proteinExistence type="predicted"/>
<feature type="domain" description="DNA2/NAM7 helicase helicase" evidence="2">
    <location>
        <begin position="483"/>
        <end position="770"/>
    </location>
</feature>
<keyword evidence="4" id="KW-1185">Reference proteome</keyword>
<sequence length="813" mass="92613">MADDQNTEDNEYEEQLIAEVEAPSEFERHIVPRIGASNLKKFPAFAAMLATLDVSGNVVEILGSDQDEECGIKTHVCLTPQSGAESYVEVKHRITYSVPGMTGVRVRDAHLYLTHAHIVQTAIKQVIPQNQTPTDGQILVSDVLLRHGDNLSVLLEKQRVWQLSITLRRIPSHSSNLFSNRSFYEQDNSMSLIRDYYRNNVVLTLFVMGPYFDQAAESLLERLDQDSQKDPYNEWYPKHPEKHFLQVGDYATPEQRPQFVDRKAKNSFANQSEYVTALGYAAIYEQEHHDKLVKELENRVIPLVTMTIPRAGNKRYFGFLRLPAKDDGEPYVELYPGDKLKVAFNYNALEADPDLDWGAQVLEPLPMSPPGYVPIMLTRRYKPEVGWLALQPELQPLDLSQFPQPLDAMSAINTAASRMVKIRILNSDQTFRQSIDALHDMTSDPEHHRRRLLLSNNLSSLQKVNMYDGISGDHDILSLSFTFNREQVAAYEKLKKLPGGVGLFQGPPGTGKTHWALRIALPIVTNILRESQARRQVMLVGPSNNVVDHLARSMSTLLIDSHPEHEFMVTRCHSLSTEETHVLQRAGETRPRPPNARPPILDDSLGDDESLLTSFETASIIAQMHAESTAFPSGVADRRLKELHLSLSWRMLQMAGYENAPWSEERKYLSFRTFFDMYSDGEDLSQEDMTEFRKHLRLLRDDALTRSDVVVSTAFAAGRTPIRQNVTPHAIIVDEAARYTEPDLWPVLAWYRPRALLLVGEHHQLKPFVFTGLAENPLTHQLQVSLFSRLYYNGLMEHMFRDSIAWFRSFVVS</sequence>
<evidence type="ECO:0000256" key="1">
    <source>
        <dbReference type="SAM" id="MobiDB-lite"/>
    </source>
</evidence>
<evidence type="ECO:0000313" key="3">
    <source>
        <dbReference type="EMBL" id="KAL2854942.1"/>
    </source>
</evidence>
<accession>A0ABR4KSE0</accession>
<name>A0ABR4KSE0_9EURO</name>
<dbReference type="Pfam" id="PF13086">
    <property type="entry name" value="AAA_11"/>
    <property type="match status" value="1"/>
</dbReference>
<protein>
    <submittedName>
        <fullName evidence="3">AAA domain-containing protein</fullName>
    </submittedName>
</protein>
<feature type="region of interest" description="Disordered" evidence="1">
    <location>
        <begin position="584"/>
        <end position="603"/>
    </location>
</feature>
<gene>
    <name evidence="3" type="ORF">BJY01DRAFT_204635</name>
</gene>
<comment type="caution">
    <text evidence="3">The sequence shown here is derived from an EMBL/GenBank/DDBJ whole genome shotgun (WGS) entry which is preliminary data.</text>
</comment>
<dbReference type="InterPro" id="IPR045055">
    <property type="entry name" value="DNA2/NAM7-like"/>
</dbReference>
<dbReference type="InterPro" id="IPR041677">
    <property type="entry name" value="DNA2/NAM7_AAA_11"/>
</dbReference>
<dbReference type="Proteomes" id="UP001610446">
    <property type="component" value="Unassembled WGS sequence"/>
</dbReference>
<dbReference type="Gene3D" id="3.40.50.300">
    <property type="entry name" value="P-loop containing nucleotide triphosphate hydrolases"/>
    <property type="match status" value="1"/>
</dbReference>
<evidence type="ECO:0000313" key="4">
    <source>
        <dbReference type="Proteomes" id="UP001610446"/>
    </source>
</evidence>
<dbReference type="InterPro" id="IPR027417">
    <property type="entry name" value="P-loop_NTPase"/>
</dbReference>
<dbReference type="PANTHER" id="PTHR10887">
    <property type="entry name" value="DNA2/NAM7 HELICASE FAMILY"/>
    <property type="match status" value="1"/>
</dbReference>
<dbReference type="EMBL" id="JBFXLU010000012">
    <property type="protein sequence ID" value="KAL2854942.1"/>
    <property type="molecule type" value="Genomic_DNA"/>
</dbReference>
<dbReference type="PANTHER" id="PTHR10887:SF495">
    <property type="entry name" value="HELICASE SENATAXIN ISOFORM X1-RELATED"/>
    <property type="match status" value="1"/>
</dbReference>
<reference evidence="3 4" key="1">
    <citation type="submission" date="2024-07" db="EMBL/GenBank/DDBJ databases">
        <title>Section-level genome sequencing and comparative genomics of Aspergillus sections Usti and Cavernicolus.</title>
        <authorList>
            <consortium name="Lawrence Berkeley National Laboratory"/>
            <person name="Nybo J.L."/>
            <person name="Vesth T.C."/>
            <person name="Theobald S."/>
            <person name="Frisvad J.C."/>
            <person name="Larsen T.O."/>
            <person name="Kjaerboelling I."/>
            <person name="Rothschild-Mancinelli K."/>
            <person name="Lyhne E.K."/>
            <person name="Kogle M.E."/>
            <person name="Barry K."/>
            <person name="Clum A."/>
            <person name="Na H."/>
            <person name="Ledsgaard L."/>
            <person name="Lin J."/>
            <person name="Lipzen A."/>
            <person name="Kuo A."/>
            <person name="Riley R."/>
            <person name="Mondo S."/>
            <person name="Labutti K."/>
            <person name="Haridas S."/>
            <person name="Pangalinan J."/>
            <person name="Salamov A.A."/>
            <person name="Simmons B.A."/>
            <person name="Magnuson J.K."/>
            <person name="Chen J."/>
            <person name="Drula E."/>
            <person name="Henrissat B."/>
            <person name="Wiebenga A."/>
            <person name="Lubbers R.J."/>
            <person name="Gomes A.C."/>
            <person name="Makela M.R."/>
            <person name="Stajich J."/>
            <person name="Grigoriev I.V."/>
            <person name="Mortensen U.H."/>
            <person name="De Vries R.P."/>
            <person name="Baker S.E."/>
            <person name="Andersen M.R."/>
        </authorList>
    </citation>
    <scope>NUCLEOTIDE SEQUENCE [LARGE SCALE GENOMIC DNA]</scope>
    <source>
        <strain evidence="3 4">CBS 123904</strain>
    </source>
</reference>